<dbReference type="EMBL" id="CADCTU010000817">
    <property type="protein sequence ID" value="CAA9356556.1"/>
    <property type="molecule type" value="Genomic_DNA"/>
</dbReference>
<gene>
    <name evidence="1" type="ORF">AVDCRST_MAG11-3843</name>
</gene>
<dbReference type="AlphaFoldDB" id="A0A6J4MD90"/>
<reference evidence="1" key="1">
    <citation type="submission" date="2020-02" db="EMBL/GenBank/DDBJ databases">
        <authorList>
            <person name="Meier V. D."/>
        </authorList>
    </citation>
    <scope>NUCLEOTIDE SEQUENCE</scope>
    <source>
        <strain evidence="1">AVDCRST_MAG11</strain>
    </source>
</reference>
<name>A0A6J4MD90_9BACT</name>
<protein>
    <submittedName>
        <fullName evidence="1">Uncharacterized protein</fullName>
    </submittedName>
</protein>
<organism evidence="1">
    <name type="scientific">uncultured Gemmatimonadaceae bacterium</name>
    <dbReference type="NCBI Taxonomy" id="246130"/>
    <lineage>
        <taxon>Bacteria</taxon>
        <taxon>Pseudomonadati</taxon>
        <taxon>Gemmatimonadota</taxon>
        <taxon>Gemmatimonadia</taxon>
        <taxon>Gemmatimonadales</taxon>
        <taxon>Gemmatimonadaceae</taxon>
        <taxon>environmental samples</taxon>
    </lineage>
</organism>
<evidence type="ECO:0000313" key="1">
    <source>
        <dbReference type="EMBL" id="CAA9356556.1"/>
    </source>
</evidence>
<accession>A0A6J4MD90</accession>
<feature type="non-terminal residue" evidence="1">
    <location>
        <position position="97"/>
    </location>
</feature>
<proteinExistence type="predicted"/>
<sequence length="97" mass="10693">MTAPAAPVPAAYERPDPPFPSQVVEEVVRALLRAGRAQQLYLPNNPIYAKSIEQLRAAFEGLWRHTDGVALVVTETTLVWEGVVVLEERDKNGDSLP</sequence>